<reference evidence="2 3" key="1">
    <citation type="journal article" date="2015" name="Stand. Genomic Sci.">
        <title>Genomic Encyclopedia of Bacterial and Archaeal Type Strains, Phase III: the genomes of soil and plant-associated and newly described type strains.</title>
        <authorList>
            <person name="Whitman W.B."/>
            <person name="Woyke T."/>
            <person name="Klenk H.P."/>
            <person name="Zhou Y."/>
            <person name="Lilburn T.G."/>
            <person name="Beck B.J."/>
            <person name="De Vos P."/>
            <person name="Vandamme P."/>
            <person name="Eisen J.A."/>
            <person name="Garrity G."/>
            <person name="Hugenholtz P."/>
            <person name="Kyrpides N.C."/>
        </authorList>
    </citation>
    <scope>NUCLEOTIDE SEQUENCE [LARGE SCALE GENOMIC DNA]</scope>
    <source>
        <strain evidence="2 3">CGMCC 1.10136</strain>
    </source>
</reference>
<dbReference type="InterPro" id="IPR007214">
    <property type="entry name" value="YbaK/aa-tRNA-synth-assoc-dom"/>
</dbReference>
<dbReference type="OrthoDB" id="9786549at2"/>
<dbReference type="SUPFAM" id="SSF55826">
    <property type="entry name" value="YbaK/ProRS associated domain"/>
    <property type="match status" value="1"/>
</dbReference>
<evidence type="ECO:0000313" key="3">
    <source>
        <dbReference type="Proteomes" id="UP000316471"/>
    </source>
</evidence>
<dbReference type="Gene3D" id="3.90.960.10">
    <property type="entry name" value="YbaK/aminoacyl-tRNA synthetase-associated domain"/>
    <property type="match status" value="1"/>
</dbReference>
<evidence type="ECO:0000259" key="1">
    <source>
        <dbReference type="Pfam" id="PF04073"/>
    </source>
</evidence>
<name>A0A562LYJ1_9GAMM</name>
<evidence type="ECO:0000313" key="2">
    <source>
        <dbReference type="EMBL" id="TWI12632.1"/>
    </source>
</evidence>
<dbReference type="GO" id="GO:0002161">
    <property type="term" value="F:aminoacyl-tRNA deacylase activity"/>
    <property type="evidence" value="ECO:0007669"/>
    <property type="project" value="InterPro"/>
</dbReference>
<proteinExistence type="predicted"/>
<dbReference type="Pfam" id="PF04073">
    <property type="entry name" value="tRNA_edit"/>
    <property type="match status" value="1"/>
</dbReference>
<keyword evidence="3" id="KW-1185">Reference proteome</keyword>
<organism evidence="2 3">
    <name type="scientific">Aerolutibacter ruishenii</name>
    <dbReference type="NCBI Taxonomy" id="686800"/>
    <lineage>
        <taxon>Bacteria</taxon>
        <taxon>Pseudomonadati</taxon>
        <taxon>Pseudomonadota</taxon>
        <taxon>Gammaproteobacteria</taxon>
        <taxon>Lysobacterales</taxon>
        <taxon>Lysobacteraceae</taxon>
        <taxon>Aerolutibacter</taxon>
    </lineage>
</organism>
<dbReference type="EMBL" id="VLKP01000003">
    <property type="protein sequence ID" value="TWI12632.1"/>
    <property type="molecule type" value="Genomic_DNA"/>
</dbReference>
<accession>A0A562LYJ1</accession>
<feature type="domain" description="YbaK/aminoacyl-tRNA synthetase-associated" evidence="1">
    <location>
        <begin position="22"/>
        <end position="143"/>
    </location>
</feature>
<sequence length="154" mass="17297">MTTQRLEQFLRSHDVHFDTVPHDHAITALDTARRAHLTGRDMAKTVVVKLDGRLAMAVIPANEWVSLEALRQATGARSASLAGENEFNDRFPECEVGAMPPFGNLYGMEVYAADSLSRGQDIAFNAGNHHELVRMGWNDFERLVHPRIMSMTRH</sequence>
<dbReference type="Proteomes" id="UP000316471">
    <property type="component" value="Unassembled WGS sequence"/>
</dbReference>
<dbReference type="InterPro" id="IPR036754">
    <property type="entry name" value="YbaK/aa-tRNA-synt-asso_dom_sf"/>
</dbReference>
<comment type="caution">
    <text evidence="2">The sequence shown here is derived from an EMBL/GenBank/DDBJ whole genome shotgun (WGS) entry which is preliminary data.</text>
</comment>
<dbReference type="AlphaFoldDB" id="A0A562LYJ1"/>
<gene>
    <name evidence="2" type="ORF">IP93_00977</name>
</gene>
<protein>
    <submittedName>
        <fullName evidence="2">Ala-tRNA(Pro) deacylase</fullName>
    </submittedName>
</protein>
<dbReference type="RefSeq" id="WP_144812742.1">
    <property type="nucleotide sequence ID" value="NZ_VLKP01000003.1"/>
</dbReference>